<evidence type="ECO:0000256" key="2">
    <source>
        <dbReference type="ARBA" id="ARBA00008564"/>
    </source>
</evidence>
<keyword evidence="3 7" id="KW-0812">Transmembrane</keyword>
<dbReference type="Proteomes" id="UP000324065">
    <property type="component" value="Unassembled WGS sequence"/>
</dbReference>
<feature type="transmembrane region" description="Helical" evidence="7">
    <location>
        <begin position="95"/>
        <end position="115"/>
    </location>
</feature>
<comment type="caution">
    <text evidence="8">The sequence shown here is derived from an EMBL/GenBank/DDBJ whole genome shotgun (WGS) entry which is preliminary data.</text>
</comment>
<feature type="region of interest" description="Disordered" evidence="6">
    <location>
        <begin position="202"/>
        <end position="241"/>
    </location>
</feature>
<feature type="transmembrane region" description="Helical" evidence="7">
    <location>
        <begin position="31"/>
        <end position="64"/>
    </location>
</feature>
<evidence type="ECO:0000256" key="3">
    <source>
        <dbReference type="ARBA" id="ARBA00022692"/>
    </source>
</evidence>
<feature type="transmembrane region" description="Helical" evidence="7">
    <location>
        <begin position="70"/>
        <end position="88"/>
    </location>
</feature>
<name>A0A5M6IEI1_9PROT</name>
<evidence type="ECO:0000256" key="1">
    <source>
        <dbReference type="ARBA" id="ARBA00004141"/>
    </source>
</evidence>
<dbReference type="Pfam" id="PF02361">
    <property type="entry name" value="CbiQ"/>
    <property type="match status" value="1"/>
</dbReference>
<reference evidence="8 9" key="1">
    <citation type="submission" date="2019-09" db="EMBL/GenBank/DDBJ databases">
        <title>Genome sequence of Roseospira marina, one of the more divergent members of the non-sulfur purple photosynthetic bacterial family, the Rhodospirillaceae.</title>
        <authorList>
            <person name="Meyer T."/>
            <person name="Kyndt J."/>
        </authorList>
    </citation>
    <scope>NUCLEOTIDE SEQUENCE [LARGE SCALE GENOMIC DNA]</scope>
    <source>
        <strain evidence="8 9">DSM 15113</strain>
    </source>
</reference>
<evidence type="ECO:0000256" key="7">
    <source>
        <dbReference type="SAM" id="Phobius"/>
    </source>
</evidence>
<evidence type="ECO:0000256" key="4">
    <source>
        <dbReference type="ARBA" id="ARBA00022989"/>
    </source>
</evidence>
<dbReference type="InterPro" id="IPR003339">
    <property type="entry name" value="ABC/ECF_trnsptr_transmembrane"/>
</dbReference>
<dbReference type="EMBL" id="VWPJ01000005">
    <property type="protein sequence ID" value="KAA5606125.1"/>
    <property type="molecule type" value="Genomic_DNA"/>
</dbReference>
<evidence type="ECO:0000313" key="9">
    <source>
        <dbReference type="Proteomes" id="UP000324065"/>
    </source>
</evidence>
<dbReference type="GO" id="GO:0005886">
    <property type="term" value="C:plasma membrane"/>
    <property type="evidence" value="ECO:0007669"/>
    <property type="project" value="TreeGrafter"/>
</dbReference>
<keyword evidence="5 7" id="KW-0472">Membrane</keyword>
<dbReference type="PANTHER" id="PTHR33514:SF13">
    <property type="entry name" value="PROTEIN ABCI12, CHLOROPLASTIC"/>
    <property type="match status" value="1"/>
</dbReference>
<feature type="region of interest" description="Disordered" evidence="6">
    <location>
        <begin position="1"/>
        <end position="22"/>
    </location>
</feature>
<protein>
    <submittedName>
        <fullName evidence="8">Energy-coupling factor transporter transmembrane protein EcfT</fullName>
    </submittedName>
</protein>
<organism evidence="8 9">
    <name type="scientific">Roseospira marina</name>
    <dbReference type="NCBI Taxonomy" id="140057"/>
    <lineage>
        <taxon>Bacteria</taxon>
        <taxon>Pseudomonadati</taxon>
        <taxon>Pseudomonadota</taxon>
        <taxon>Alphaproteobacteria</taxon>
        <taxon>Rhodospirillales</taxon>
        <taxon>Rhodospirillaceae</taxon>
        <taxon>Roseospira</taxon>
    </lineage>
</organism>
<dbReference type="PANTHER" id="PTHR33514">
    <property type="entry name" value="PROTEIN ABCI12, CHLOROPLASTIC"/>
    <property type="match status" value="1"/>
</dbReference>
<comment type="similarity">
    <text evidence="2">Belongs to the CbiQ family.</text>
</comment>
<evidence type="ECO:0000256" key="6">
    <source>
        <dbReference type="SAM" id="MobiDB-lite"/>
    </source>
</evidence>
<dbReference type="AlphaFoldDB" id="A0A5M6IEI1"/>
<evidence type="ECO:0000256" key="5">
    <source>
        <dbReference type="ARBA" id="ARBA00023136"/>
    </source>
</evidence>
<dbReference type="CDD" id="cd16914">
    <property type="entry name" value="EcfT"/>
    <property type="match status" value="1"/>
</dbReference>
<evidence type="ECO:0000313" key="8">
    <source>
        <dbReference type="EMBL" id="KAA5606125.1"/>
    </source>
</evidence>
<keyword evidence="4 7" id="KW-1133">Transmembrane helix</keyword>
<comment type="subcellular location">
    <subcellularLocation>
        <location evidence="1">Membrane</location>
        <topology evidence="1">Multi-pass membrane protein</topology>
    </subcellularLocation>
</comment>
<proteinExistence type="inferred from homology"/>
<sequence length="241" mass="25157">MSPTPSSESHAPARTRPGRSPLHRMPAGIKLLVLAAAGTGLAFTTSLWVLGGALALTGAGYAIARQPVRRLFGVIRPMIWLLVPIFLVQGFMESWILAVAIVTRIITLVALAQLVTLTTPSDTMIAVITRALTPFRVFGVHPGKVALAISLALRFLPVIGGLAQEVRDAQRARGLGHNPLALALPLLIRTLRMAGDVTDAIEARSGGDDDEDAAPARTPVPVTPRAGSAAASSPAPAPRSS</sequence>
<gene>
    <name evidence="8" type="ORF">F1188_06770</name>
</gene>
<feature type="compositionally biased region" description="Low complexity" evidence="6">
    <location>
        <begin position="215"/>
        <end position="241"/>
    </location>
</feature>
<accession>A0A5M6IEI1</accession>
<dbReference type="RefSeq" id="WP_150061647.1">
    <property type="nucleotide sequence ID" value="NZ_JACHII010000007.1"/>
</dbReference>
<keyword evidence="9" id="KW-1185">Reference proteome</keyword>
<dbReference type="OrthoDB" id="5868344at2"/>